<evidence type="ECO:0000313" key="1">
    <source>
        <dbReference type="EMBL" id="CAI2369438.1"/>
    </source>
</evidence>
<dbReference type="AlphaFoldDB" id="A0AAD1ULE6"/>
<organism evidence="1 2">
    <name type="scientific">Euplotes crassus</name>
    <dbReference type="NCBI Taxonomy" id="5936"/>
    <lineage>
        <taxon>Eukaryota</taxon>
        <taxon>Sar</taxon>
        <taxon>Alveolata</taxon>
        <taxon>Ciliophora</taxon>
        <taxon>Intramacronucleata</taxon>
        <taxon>Spirotrichea</taxon>
        <taxon>Hypotrichia</taxon>
        <taxon>Euplotida</taxon>
        <taxon>Euplotidae</taxon>
        <taxon>Moneuplotes</taxon>
    </lineage>
</organism>
<evidence type="ECO:0000313" key="2">
    <source>
        <dbReference type="Proteomes" id="UP001295684"/>
    </source>
</evidence>
<proteinExistence type="predicted"/>
<dbReference type="EMBL" id="CAMPGE010010589">
    <property type="protein sequence ID" value="CAI2369438.1"/>
    <property type="molecule type" value="Genomic_DNA"/>
</dbReference>
<protein>
    <submittedName>
        <fullName evidence="1">Uncharacterized protein</fullName>
    </submittedName>
</protein>
<comment type="caution">
    <text evidence="1">The sequence shown here is derived from an EMBL/GenBank/DDBJ whole genome shotgun (WGS) entry which is preliminary data.</text>
</comment>
<sequence length="331" mass="38374">MLEPALRGIFQKLLNLCDNFQGQTKNNYQAEAEAMKCLFENKINQLKLQIMVLQEASQADSLVQLRDRVIEDQKKEISSVKKELQRVKMLYVKHKVSIGDYKKRVRDLESTNQIYYKKISEMVKLNEKLENGYKTILATKKNQGENSELKSSFNSIIKINKKVFAEIKKVIKEKYEELKKNPLDDHKALADSLQSPTSQFKKILMSPPPQAKSVSMPRELESSLKGSEFHSKPKFATTLSQDRLFASCLKEVAKKVKERNSLRNLQSYYSMRKPGNDWKMTRDEKKFLVETMVSKYDQQRRLSDSSSNMTTVNNLRAKRLSVTSLLSQKLE</sequence>
<reference evidence="1" key="1">
    <citation type="submission" date="2023-07" db="EMBL/GenBank/DDBJ databases">
        <authorList>
            <consortium name="AG Swart"/>
            <person name="Singh M."/>
            <person name="Singh A."/>
            <person name="Seah K."/>
            <person name="Emmerich C."/>
        </authorList>
    </citation>
    <scope>NUCLEOTIDE SEQUENCE</scope>
    <source>
        <strain evidence="1">DP1</strain>
    </source>
</reference>
<accession>A0AAD1ULE6</accession>
<dbReference type="Proteomes" id="UP001295684">
    <property type="component" value="Unassembled WGS sequence"/>
</dbReference>
<gene>
    <name evidence="1" type="ORF">ECRASSUSDP1_LOCUS10739</name>
</gene>
<name>A0AAD1ULE6_EUPCR</name>
<keyword evidence="2" id="KW-1185">Reference proteome</keyword>